<organism evidence="2 3">
    <name type="scientific">Streptomyces kaempferi</name>
    <dbReference type="NCBI Taxonomy" id="333725"/>
    <lineage>
        <taxon>Bacteria</taxon>
        <taxon>Bacillati</taxon>
        <taxon>Actinomycetota</taxon>
        <taxon>Actinomycetes</taxon>
        <taxon>Kitasatosporales</taxon>
        <taxon>Streptomycetaceae</taxon>
        <taxon>Streptomyces</taxon>
    </lineage>
</organism>
<dbReference type="RefSeq" id="WP_168526009.1">
    <property type="nucleotide sequence ID" value="NZ_JBHSKH010000057.1"/>
</dbReference>
<gene>
    <name evidence="2" type="ORF">ACFQ5X_41230</name>
</gene>
<sequence>MNNGEDQAEAIETRGDEHHVVLSADTNGDGKPDVWMTDTTGDGKADLYQFDTTGDGQVDVTMVERAEEPGEDRIVVDGDGGHPVEP</sequence>
<evidence type="ECO:0000256" key="1">
    <source>
        <dbReference type="SAM" id="MobiDB-lite"/>
    </source>
</evidence>
<dbReference type="EMBL" id="JBHTMM010000108">
    <property type="protein sequence ID" value="MFD1312204.1"/>
    <property type="molecule type" value="Genomic_DNA"/>
</dbReference>
<keyword evidence="3" id="KW-1185">Reference proteome</keyword>
<dbReference type="SUPFAM" id="SSF69318">
    <property type="entry name" value="Integrin alpha N-terminal domain"/>
    <property type="match status" value="1"/>
</dbReference>
<proteinExistence type="predicted"/>
<accession>A0ABW3XSL3</accession>
<evidence type="ECO:0000313" key="2">
    <source>
        <dbReference type="EMBL" id="MFD1312204.1"/>
    </source>
</evidence>
<reference evidence="3" key="1">
    <citation type="journal article" date="2019" name="Int. J. Syst. Evol. Microbiol.">
        <title>The Global Catalogue of Microorganisms (GCM) 10K type strain sequencing project: providing services to taxonomists for standard genome sequencing and annotation.</title>
        <authorList>
            <consortium name="The Broad Institute Genomics Platform"/>
            <consortium name="The Broad Institute Genome Sequencing Center for Infectious Disease"/>
            <person name="Wu L."/>
            <person name="Ma J."/>
        </authorList>
    </citation>
    <scope>NUCLEOTIDE SEQUENCE [LARGE SCALE GENOMIC DNA]</scope>
    <source>
        <strain evidence="3">CGMCC 4.7020</strain>
    </source>
</reference>
<dbReference type="InterPro" id="IPR028994">
    <property type="entry name" value="Integrin_alpha_N"/>
</dbReference>
<feature type="compositionally biased region" description="Basic and acidic residues" evidence="1">
    <location>
        <begin position="11"/>
        <end position="20"/>
    </location>
</feature>
<evidence type="ECO:0000313" key="3">
    <source>
        <dbReference type="Proteomes" id="UP001597058"/>
    </source>
</evidence>
<comment type="caution">
    <text evidence="2">The sequence shown here is derived from an EMBL/GenBank/DDBJ whole genome shotgun (WGS) entry which is preliminary data.</text>
</comment>
<feature type="region of interest" description="Disordered" evidence="1">
    <location>
        <begin position="1"/>
        <end position="34"/>
    </location>
</feature>
<dbReference type="Proteomes" id="UP001597058">
    <property type="component" value="Unassembled WGS sequence"/>
</dbReference>
<name>A0ABW3XSL3_9ACTN</name>
<protein>
    <submittedName>
        <fullName evidence="2">Uncharacterized protein</fullName>
    </submittedName>
</protein>